<dbReference type="PANTHER" id="PTHR43221:SF1">
    <property type="entry name" value="PROTEASE HTPX"/>
    <property type="match status" value="1"/>
</dbReference>
<keyword evidence="11 12" id="KW-0472">Membrane</keyword>
<keyword evidence="5 12" id="KW-0812">Transmembrane</keyword>
<dbReference type="Gene3D" id="3.30.2010.10">
    <property type="entry name" value="Metalloproteases ('zincins'), catalytic domain"/>
    <property type="match status" value="1"/>
</dbReference>
<evidence type="ECO:0000256" key="8">
    <source>
        <dbReference type="ARBA" id="ARBA00022833"/>
    </source>
</evidence>
<sequence length="492" mass="54924">MTSTEYQQLVSRLEKESVRSPGLYRTRLIALAALGHAYVITLLLITLVLMVMAVVSLLDGEYLDASLRLATSLLSGGMCLAATRLRLPQPEGRMLTRDDAPQLFGVIDKIRAKLDAPLIHRVVINDVFNAAIFQAPRLGIFGWSHNTLVIGLPLMQALSRKEFAAILAHEYAHISRHHGRIDAWVHRSRMLWSHVENGMNQHKAGFVERILTRFLRWYIPVLNAYTGVRLRQDELEADRIAASVVGRQTMADALIAQSLRGRFLEERFWQGLWSRADHHPAPPFLPHATMRTALSRGLSADEARFWLMEALEARADAHDTHPSLRERIVSLDSGSELPPDANHSAAQSLIGDLLGGLQTDFDELWLSHNAPAWRLRYHAVSSAHETVKRMEQKPSEQLGPEEMAHLGLALDTLGRSEEALPLLRRAAEHPNGSAEAALAAARLLKSRDEKASDGYMNTALRRNPALVRQTVAANTCWEHPPAPRIAVQHRVA</sequence>
<dbReference type="CDD" id="cd07328">
    <property type="entry name" value="M48_Ste24p_like"/>
    <property type="match status" value="1"/>
</dbReference>
<dbReference type="InterPro" id="IPR050083">
    <property type="entry name" value="HtpX_protease"/>
</dbReference>
<keyword evidence="3" id="KW-1003">Cell membrane</keyword>
<evidence type="ECO:0000313" key="14">
    <source>
        <dbReference type="EMBL" id="MET1491139.1"/>
    </source>
</evidence>
<dbReference type="Pfam" id="PF01435">
    <property type="entry name" value="Peptidase_M48"/>
    <property type="match status" value="1"/>
</dbReference>
<proteinExistence type="predicted"/>
<keyword evidence="15" id="KW-1185">Reference proteome</keyword>
<reference evidence="14 15" key="1">
    <citation type="submission" date="2024-07" db="EMBL/GenBank/DDBJ databases">
        <title>Uliginosibacterium paludis KCTC:42655.</title>
        <authorList>
            <person name="Kim M.K."/>
        </authorList>
    </citation>
    <scope>NUCLEOTIDE SEQUENCE [LARGE SCALE GENOMIC DNA]</scope>
    <source>
        <strain evidence="14 15">KCTC 42655</strain>
    </source>
</reference>
<evidence type="ECO:0000259" key="13">
    <source>
        <dbReference type="Pfam" id="PF01435"/>
    </source>
</evidence>
<evidence type="ECO:0000256" key="11">
    <source>
        <dbReference type="ARBA" id="ARBA00023136"/>
    </source>
</evidence>
<dbReference type="EMBL" id="JBEWLZ010000009">
    <property type="protein sequence ID" value="MET1491139.1"/>
    <property type="molecule type" value="Genomic_DNA"/>
</dbReference>
<comment type="caution">
    <text evidence="14">The sequence shown here is derived from an EMBL/GenBank/DDBJ whole genome shotgun (WGS) entry which is preliminary data.</text>
</comment>
<dbReference type="InterPro" id="IPR001915">
    <property type="entry name" value="Peptidase_M48"/>
</dbReference>
<comment type="cofactor">
    <cofactor evidence="1">
        <name>Zn(2+)</name>
        <dbReference type="ChEBI" id="CHEBI:29105"/>
    </cofactor>
</comment>
<keyword evidence="7" id="KW-0378">Hydrolase</keyword>
<gene>
    <name evidence="14" type="ORF">ABVT11_14970</name>
</gene>
<keyword evidence="9 12" id="KW-1133">Transmembrane helix</keyword>
<dbReference type="Proteomes" id="UP001548590">
    <property type="component" value="Unassembled WGS sequence"/>
</dbReference>
<evidence type="ECO:0000256" key="12">
    <source>
        <dbReference type="SAM" id="Phobius"/>
    </source>
</evidence>
<evidence type="ECO:0000256" key="2">
    <source>
        <dbReference type="ARBA" id="ARBA00004651"/>
    </source>
</evidence>
<feature type="domain" description="Peptidase M48" evidence="13">
    <location>
        <begin position="144"/>
        <end position="332"/>
    </location>
</feature>
<dbReference type="RefSeq" id="WP_345928714.1">
    <property type="nucleotide sequence ID" value="NZ_JBDIVF010000007.1"/>
</dbReference>
<accession>A0ABV2CT95</accession>
<protein>
    <submittedName>
        <fullName evidence="14">M48 family metallopeptidase</fullName>
    </submittedName>
</protein>
<keyword evidence="10" id="KW-0482">Metalloprotease</keyword>
<evidence type="ECO:0000256" key="5">
    <source>
        <dbReference type="ARBA" id="ARBA00022692"/>
    </source>
</evidence>
<evidence type="ECO:0000256" key="1">
    <source>
        <dbReference type="ARBA" id="ARBA00001947"/>
    </source>
</evidence>
<evidence type="ECO:0000313" key="15">
    <source>
        <dbReference type="Proteomes" id="UP001548590"/>
    </source>
</evidence>
<keyword evidence="6" id="KW-0479">Metal-binding</keyword>
<organism evidence="14 15">
    <name type="scientific">Uliginosibacterium paludis</name>
    <dbReference type="NCBI Taxonomy" id="1615952"/>
    <lineage>
        <taxon>Bacteria</taxon>
        <taxon>Pseudomonadati</taxon>
        <taxon>Pseudomonadota</taxon>
        <taxon>Betaproteobacteria</taxon>
        <taxon>Rhodocyclales</taxon>
        <taxon>Zoogloeaceae</taxon>
        <taxon>Uliginosibacterium</taxon>
    </lineage>
</organism>
<evidence type="ECO:0000256" key="9">
    <source>
        <dbReference type="ARBA" id="ARBA00022989"/>
    </source>
</evidence>
<evidence type="ECO:0000256" key="6">
    <source>
        <dbReference type="ARBA" id="ARBA00022723"/>
    </source>
</evidence>
<evidence type="ECO:0000256" key="3">
    <source>
        <dbReference type="ARBA" id="ARBA00022475"/>
    </source>
</evidence>
<evidence type="ECO:0000256" key="7">
    <source>
        <dbReference type="ARBA" id="ARBA00022801"/>
    </source>
</evidence>
<keyword evidence="8" id="KW-0862">Zinc</keyword>
<evidence type="ECO:0000256" key="10">
    <source>
        <dbReference type="ARBA" id="ARBA00023049"/>
    </source>
</evidence>
<comment type="subcellular location">
    <subcellularLocation>
        <location evidence="2">Cell membrane</location>
        <topology evidence="2">Multi-pass membrane protein</topology>
    </subcellularLocation>
</comment>
<dbReference type="PANTHER" id="PTHR43221">
    <property type="entry name" value="PROTEASE HTPX"/>
    <property type="match status" value="1"/>
</dbReference>
<name>A0ABV2CT95_9RHOO</name>
<evidence type="ECO:0000256" key="4">
    <source>
        <dbReference type="ARBA" id="ARBA00022670"/>
    </source>
</evidence>
<feature type="transmembrane region" description="Helical" evidence="12">
    <location>
        <begin position="28"/>
        <end position="55"/>
    </location>
</feature>
<keyword evidence="4" id="KW-0645">Protease</keyword>